<evidence type="ECO:0000313" key="2">
    <source>
        <dbReference type="EMBL" id="GAA5531569.1"/>
    </source>
</evidence>
<comment type="caution">
    <text evidence="2">The sequence shown here is derived from an EMBL/GenBank/DDBJ whole genome shotgun (WGS) entry which is preliminary data.</text>
</comment>
<gene>
    <name evidence="2" type="ORF">Hgul01_05394</name>
</gene>
<dbReference type="Proteomes" id="UP001428290">
    <property type="component" value="Unassembled WGS sequence"/>
</dbReference>
<evidence type="ECO:0000313" key="3">
    <source>
        <dbReference type="Proteomes" id="UP001428290"/>
    </source>
</evidence>
<organism evidence="2 3">
    <name type="scientific">Herpetosiphon gulosus</name>
    <dbReference type="NCBI Taxonomy" id="1973496"/>
    <lineage>
        <taxon>Bacteria</taxon>
        <taxon>Bacillati</taxon>
        <taxon>Chloroflexota</taxon>
        <taxon>Chloroflexia</taxon>
        <taxon>Herpetosiphonales</taxon>
        <taxon>Herpetosiphonaceae</taxon>
        <taxon>Herpetosiphon</taxon>
    </lineage>
</organism>
<protein>
    <submittedName>
        <fullName evidence="2">Uncharacterized protein</fullName>
    </submittedName>
</protein>
<dbReference type="EMBL" id="BAABRU010000065">
    <property type="protein sequence ID" value="GAA5531569.1"/>
    <property type="molecule type" value="Genomic_DNA"/>
</dbReference>
<proteinExistence type="predicted"/>
<name>A0ABP9X847_9CHLR</name>
<sequence length="87" mass="9366">MSVHCGGHENVGGMNRDGGQQHTVVSISRLVAMLKPKPSQWEPSALETAASEFFCALSCERRNPAGPEMVQRTDVLHDTERGCGSIA</sequence>
<reference evidence="2 3" key="1">
    <citation type="submission" date="2024-02" db="EMBL/GenBank/DDBJ databases">
        <title>Herpetosiphon gulosus NBRC 112829.</title>
        <authorList>
            <person name="Ichikawa N."/>
            <person name="Katano-Makiyama Y."/>
            <person name="Hidaka K."/>
        </authorList>
    </citation>
    <scope>NUCLEOTIDE SEQUENCE [LARGE SCALE GENOMIC DNA]</scope>
    <source>
        <strain evidence="2 3">NBRC 112829</strain>
    </source>
</reference>
<evidence type="ECO:0000256" key="1">
    <source>
        <dbReference type="SAM" id="MobiDB-lite"/>
    </source>
</evidence>
<keyword evidence="3" id="KW-1185">Reference proteome</keyword>
<feature type="region of interest" description="Disordered" evidence="1">
    <location>
        <begin position="1"/>
        <end position="20"/>
    </location>
</feature>
<accession>A0ABP9X847</accession>